<protein>
    <recommendedName>
        <fullName evidence="3">DUF892 family protein</fullName>
    </recommendedName>
</protein>
<name>A0A346XWK6_9ACTN</name>
<gene>
    <name evidence="1" type="ORF">DVS28_a1918</name>
</gene>
<organism evidence="1 2">
    <name type="scientific">Euzebya pacifica</name>
    <dbReference type="NCBI Taxonomy" id="1608957"/>
    <lineage>
        <taxon>Bacteria</taxon>
        <taxon>Bacillati</taxon>
        <taxon>Actinomycetota</taxon>
        <taxon>Nitriliruptoria</taxon>
        <taxon>Euzebyales</taxon>
    </lineage>
</organism>
<evidence type="ECO:0008006" key="3">
    <source>
        <dbReference type="Google" id="ProtNLM"/>
    </source>
</evidence>
<keyword evidence="2" id="KW-1185">Reference proteome</keyword>
<dbReference type="Proteomes" id="UP000264006">
    <property type="component" value="Chromosome"/>
</dbReference>
<reference evidence="1 2" key="1">
    <citation type="submission" date="2018-09" db="EMBL/GenBank/DDBJ databases">
        <title>Complete genome sequence of Euzebya sp. DY32-46 isolated from seawater of Pacific Ocean.</title>
        <authorList>
            <person name="Xu L."/>
            <person name="Wu Y.-H."/>
            <person name="Xu X.-W."/>
        </authorList>
    </citation>
    <scope>NUCLEOTIDE SEQUENCE [LARGE SCALE GENOMIC DNA]</scope>
    <source>
        <strain evidence="1 2">DY32-46</strain>
    </source>
</reference>
<dbReference type="EMBL" id="CP031165">
    <property type="protein sequence ID" value="AXV06603.1"/>
    <property type="molecule type" value="Genomic_DNA"/>
</dbReference>
<evidence type="ECO:0000313" key="2">
    <source>
        <dbReference type="Proteomes" id="UP000264006"/>
    </source>
</evidence>
<sequence length="162" mass="17869">MPLDIDSLTEYLNDHLGGAAGATDLLRRRLDEGRGNDELAELLAGIETHRTHLEELMAELGISHSVVRQTVGWVGERMAQLKLKGEALRDDGVRDLLELESLSIGVHGKQRLWLALAEIRGTHPALEALDLEWLIASGEEQQATVERHRLAAVRRAFANADG</sequence>
<dbReference type="RefSeq" id="WP_114591220.1">
    <property type="nucleotide sequence ID" value="NZ_CP031165.1"/>
</dbReference>
<accession>A0A346XWK6</accession>
<dbReference type="OrthoDB" id="3338687at2"/>
<proteinExistence type="predicted"/>
<dbReference type="KEGG" id="euz:DVS28_a1918"/>
<evidence type="ECO:0000313" key="1">
    <source>
        <dbReference type="EMBL" id="AXV06603.1"/>
    </source>
</evidence>
<dbReference type="AlphaFoldDB" id="A0A346XWK6"/>